<evidence type="ECO:0000313" key="2">
    <source>
        <dbReference type="Proteomes" id="UP000028926"/>
    </source>
</evidence>
<protein>
    <submittedName>
        <fullName evidence="1">Uncharacterized protein</fullName>
    </submittedName>
</protein>
<organism evidence="1 2">
    <name type="scientific">Candidatus Odyssella acanthamoebae</name>
    <dbReference type="NCBI Taxonomy" id="91604"/>
    <lineage>
        <taxon>Bacteria</taxon>
        <taxon>Pseudomonadati</taxon>
        <taxon>Pseudomonadota</taxon>
        <taxon>Alphaproteobacteria</taxon>
        <taxon>Holosporales</taxon>
        <taxon>Candidatus Paracaedibacteraceae</taxon>
        <taxon>Candidatus Odyssella</taxon>
    </lineage>
</organism>
<dbReference type="AlphaFoldDB" id="A0A077B0E4"/>
<dbReference type="eggNOG" id="ENOG50334JN">
    <property type="taxonomic scope" value="Bacteria"/>
</dbReference>
<dbReference type="HOGENOM" id="CLU_426231_0_0_5"/>
<dbReference type="OrthoDB" id="8477170at2"/>
<dbReference type="STRING" id="91604.ID47_06160"/>
<proteinExistence type="predicted"/>
<accession>A0A077B0E4</accession>
<dbReference type="KEGG" id="paca:ID47_06160"/>
<evidence type="ECO:0000313" key="1">
    <source>
        <dbReference type="EMBL" id="AIK96410.1"/>
    </source>
</evidence>
<reference evidence="1 2" key="1">
    <citation type="submission" date="2014-07" db="EMBL/GenBank/DDBJ databases">
        <title>Comparative genomic insights into amoeba endosymbionts belonging to the families of Holosporaceae and Candidatus Midichloriaceae within Rickettsiales.</title>
        <authorList>
            <person name="Wang Z."/>
            <person name="Wu M."/>
        </authorList>
    </citation>
    <scope>NUCLEOTIDE SEQUENCE [LARGE SCALE GENOMIC DNA]</scope>
    <source>
        <strain evidence="1">PRA3</strain>
    </source>
</reference>
<name>A0A077B0E4_9PROT</name>
<sequence>MSIYLYKCNPLQSFSADCEQLPVKLLELVIDHKEGRVAVATLVLPISDLIPAEGWAFIVTDDRGHLEPIFKGQFVGLPKKIDEVTKIVELVATPVDLGHQVSALTRNLKESHPDCLLLRGQKQLDLADYLEFRQELFCYDRVTHQMTLSSLFQGTHQQTFQTQILQGSLQFRICDTPLPAVSLSVVCEWVQECQGEINLIPKIELQFSQGRINTLSPKSLSVSWPKAGKTLGRSGYEVLRSSLKEFTPPSTGSLGHYPTITPLIHGKRYRQHWFQGELILGWTYRQKRREQVDVVVHHQNQYLGFSKRPVRKLKLKLNKLTGDMQSHSSFFETTAGRQAILSALNIAKSHLAYSSRAAEVRFQVEFVNALDITLDHQLKICHESLPAGRITGKVTSCRLERRFDRAVAHLTVAVATGAEEERPFVLNWGYKDDLLGFEKVSSLTADHFIESLTVENHVRDQINWLQDQEQPVSSLPPEAATSIDFTFKDLRSSDVLERKFRLHDLYWSAPNQLGTPEEEA</sequence>
<dbReference type="RefSeq" id="WP_038464796.1">
    <property type="nucleotide sequence ID" value="NZ_CP008941.1"/>
</dbReference>
<keyword evidence="2" id="KW-1185">Reference proteome</keyword>
<dbReference type="Proteomes" id="UP000028926">
    <property type="component" value="Chromosome"/>
</dbReference>
<gene>
    <name evidence="1" type="ORF">ID47_06160</name>
</gene>
<dbReference type="EMBL" id="CP008941">
    <property type="protein sequence ID" value="AIK96410.1"/>
    <property type="molecule type" value="Genomic_DNA"/>
</dbReference>